<feature type="active site" description="Proton donor; for dehydratase activity" evidence="9">
    <location>
        <position position="2941"/>
    </location>
</feature>
<dbReference type="InterPro" id="IPR016035">
    <property type="entry name" value="Acyl_Trfase/lysoPLipase"/>
</dbReference>
<dbReference type="CDD" id="cd00833">
    <property type="entry name" value="PKS"/>
    <property type="match status" value="3"/>
</dbReference>
<dbReference type="RefSeq" id="WP_207057362.1">
    <property type="nucleotide sequence ID" value="NZ_JAFIMU010000013.1"/>
</dbReference>
<evidence type="ECO:0000259" key="13">
    <source>
        <dbReference type="PROSITE" id="PS52004"/>
    </source>
</evidence>
<dbReference type="Gene3D" id="3.10.129.110">
    <property type="entry name" value="Polyketide synthase dehydratase"/>
    <property type="match status" value="1"/>
</dbReference>
<evidence type="ECO:0000256" key="11">
    <source>
        <dbReference type="SAM" id="MobiDB-lite"/>
    </source>
</evidence>
<dbReference type="SMART" id="SM00823">
    <property type="entry name" value="PKS_PP"/>
    <property type="match status" value="3"/>
</dbReference>
<dbReference type="InterPro" id="IPR057326">
    <property type="entry name" value="KR_dom"/>
</dbReference>
<comment type="subcellular location">
    <subcellularLocation>
        <location evidence="1">Cytoplasm</location>
    </subcellularLocation>
</comment>
<feature type="domain" description="PKS/mFAS DH" evidence="14">
    <location>
        <begin position="2742"/>
        <end position="3018"/>
    </location>
</feature>
<evidence type="ECO:0000256" key="5">
    <source>
        <dbReference type="ARBA" id="ARBA00022553"/>
    </source>
</evidence>
<evidence type="ECO:0000313" key="16">
    <source>
        <dbReference type="Proteomes" id="UP000664052"/>
    </source>
</evidence>
<feature type="coiled-coil region" evidence="10">
    <location>
        <begin position="2629"/>
        <end position="2656"/>
    </location>
</feature>
<dbReference type="InterPro" id="IPR014030">
    <property type="entry name" value="Ketoacyl_synth_N"/>
</dbReference>
<dbReference type="InterPro" id="IPR036291">
    <property type="entry name" value="NAD(P)-bd_dom_sf"/>
</dbReference>
<feature type="region of interest" description="C-terminal hotdog fold" evidence="9">
    <location>
        <begin position="2880"/>
        <end position="3018"/>
    </location>
</feature>
<feature type="region of interest" description="Disordered" evidence="11">
    <location>
        <begin position="1894"/>
        <end position="1921"/>
    </location>
</feature>
<feature type="region of interest" description="N-terminal hotdog fold" evidence="9">
    <location>
        <begin position="2742"/>
        <end position="2865"/>
    </location>
</feature>
<feature type="domain" description="Ketosynthase family 3 (KS3)" evidence="13">
    <location>
        <begin position="1183"/>
        <end position="1614"/>
    </location>
</feature>
<dbReference type="Pfam" id="PF22336">
    <property type="entry name" value="RhiE-like_linker"/>
    <property type="match status" value="1"/>
</dbReference>
<dbReference type="InterPro" id="IPR042104">
    <property type="entry name" value="PKS_dehydratase_sf"/>
</dbReference>
<dbReference type="InterPro" id="IPR014031">
    <property type="entry name" value="Ketoacyl_synth_C"/>
</dbReference>
<keyword evidence="8" id="KW-0511">Multifunctional enzyme</keyword>
<dbReference type="InterPro" id="IPR006162">
    <property type="entry name" value="Ppantetheine_attach_site"/>
</dbReference>
<evidence type="ECO:0000256" key="10">
    <source>
        <dbReference type="SAM" id="Coils"/>
    </source>
</evidence>
<evidence type="ECO:0000256" key="6">
    <source>
        <dbReference type="ARBA" id="ARBA00022679"/>
    </source>
</evidence>
<evidence type="ECO:0000256" key="9">
    <source>
        <dbReference type="PROSITE-ProRule" id="PRU01363"/>
    </source>
</evidence>
<dbReference type="Pfam" id="PF16197">
    <property type="entry name" value="KAsynt_C_assoc"/>
    <property type="match status" value="2"/>
</dbReference>
<dbReference type="InterPro" id="IPR013217">
    <property type="entry name" value="Methyltransf_12"/>
</dbReference>
<dbReference type="Pfam" id="PF14765">
    <property type="entry name" value="PS-DH"/>
    <property type="match status" value="1"/>
</dbReference>
<evidence type="ECO:0000256" key="4">
    <source>
        <dbReference type="ARBA" id="ARBA00022490"/>
    </source>
</evidence>
<accession>A0ABS3DN85</accession>
<dbReference type="PROSITE" id="PS52004">
    <property type="entry name" value="KS3_2"/>
    <property type="match status" value="3"/>
</dbReference>
<dbReference type="InterPro" id="IPR020806">
    <property type="entry name" value="PKS_PP-bd"/>
</dbReference>
<evidence type="ECO:0000259" key="12">
    <source>
        <dbReference type="PROSITE" id="PS50075"/>
    </source>
</evidence>
<feature type="region of interest" description="Disordered" evidence="11">
    <location>
        <begin position="3919"/>
        <end position="3949"/>
    </location>
</feature>
<dbReference type="Pfam" id="PF21089">
    <property type="entry name" value="PKS_DH_N"/>
    <property type="match status" value="1"/>
</dbReference>
<feature type="domain" description="Ketosynthase family 3 (KS3)" evidence="13">
    <location>
        <begin position="9"/>
        <end position="425"/>
    </location>
</feature>
<keyword evidence="5" id="KW-0597">Phosphoprotein</keyword>
<evidence type="ECO:0000256" key="2">
    <source>
        <dbReference type="ARBA" id="ARBA00004792"/>
    </source>
</evidence>
<dbReference type="InterPro" id="IPR036736">
    <property type="entry name" value="ACP-like_sf"/>
</dbReference>
<keyword evidence="10" id="KW-0175">Coiled coil</keyword>
<dbReference type="PANTHER" id="PTHR43775">
    <property type="entry name" value="FATTY ACID SYNTHASE"/>
    <property type="match status" value="1"/>
</dbReference>
<protein>
    <submittedName>
        <fullName evidence="15">SDR family NAD(P)-dependent oxidoreductase</fullName>
    </submittedName>
</protein>
<evidence type="ECO:0000256" key="8">
    <source>
        <dbReference type="ARBA" id="ARBA00023268"/>
    </source>
</evidence>
<dbReference type="PROSITE" id="PS50075">
    <property type="entry name" value="CARRIER"/>
    <property type="match status" value="3"/>
</dbReference>
<dbReference type="CDD" id="cd08953">
    <property type="entry name" value="KR_2_SDR_x"/>
    <property type="match status" value="1"/>
</dbReference>
<comment type="pathway">
    <text evidence="2">Antibiotic biosynthesis.</text>
</comment>
<dbReference type="InterPro" id="IPR016039">
    <property type="entry name" value="Thiolase-like"/>
</dbReference>
<dbReference type="Pfam" id="PF00550">
    <property type="entry name" value="PP-binding"/>
    <property type="match status" value="3"/>
</dbReference>
<dbReference type="Pfam" id="PF22621">
    <property type="entry name" value="CurL-like_PKS_C"/>
    <property type="match status" value="1"/>
</dbReference>
<dbReference type="InterPro" id="IPR050091">
    <property type="entry name" value="PKS_NRPS_Biosynth_Enz"/>
</dbReference>
<dbReference type="Gene3D" id="3.40.50.720">
    <property type="entry name" value="NAD(P)-binding Rossmann-like Domain"/>
    <property type="match status" value="1"/>
</dbReference>
<dbReference type="InterPro" id="IPR049552">
    <property type="entry name" value="PKS_DH_N"/>
</dbReference>
<dbReference type="SMART" id="SM00825">
    <property type="entry name" value="PKS_KS"/>
    <property type="match status" value="3"/>
</dbReference>
<keyword evidence="7" id="KW-0677">Repeat</keyword>
<dbReference type="Pfam" id="PF02801">
    <property type="entry name" value="Ketoacyl-synt_C"/>
    <property type="match status" value="3"/>
</dbReference>
<evidence type="ECO:0000256" key="3">
    <source>
        <dbReference type="ARBA" id="ARBA00022450"/>
    </source>
</evidence>
<organism evidence="15 16">
    <name type="scientific">Corallococcus macrosporus</name>
    <dbReference type="NCBI Taxonomy" id="35"/>
    <lineage>
        <taxon>Bacteria</taxon>
        <taxon>Pseudomonadati</taxon>
        <taxon>Myxococcota</taxon>
        <taxon>Myxococcia</taxon>
        <taxon>Myxococcales</taxon>
        <taxon>Cystobacterineae</taxon>
        <taxon>Myxococcaceae</taxon>
        <taxon>Corallococcus</taxon>
    </lineage>
</organism>
<dbReference type="SMART" id="SM01294">
    <property type="entry name" value="PKS_PP_betabranch"/>
    <property type="match status" value="2"/>
</dbReference>
<dbReference type="InterPro" id="IPR049551">
    <property type="entry name" value="PKS_DH_C"/>
</dbReference>
<dbReference type="EMBL" id="JAFIMU010000013">
    <property type="protein sequence ID" value="MBN8232803.1"/>
    <property type="molecule type" value="Genomic_DNA"/>
</dbReference>
<keyword evidence="4" id="KW-0963">Cytoplasm</keyword>
<keyword evidence="6" id="KW-0808">Transferase</keyword>
<comment type="caution">
    <text evidence="15">The sequence shown here is derived from an EMBL/GenBank/DDBJ whole genome shotgun (WGS) entry which is preliminary data.</text>
</comment>
<dbReference type="Gene3D" id="1.10.1240.100">
    <property type="match status" value="2"/>
</dbReference>
<dbReference type="SUPFAM" id="SSF53335">
    <property type="entry name" value="S-adenosyl-L-methionine-dependent methyltransferases"/>
    <property type="match status" value="1"/>
</dbReference>
<feature type="domain" description="Carrier" evidence="12">
    <location>
        <begin position="2017"/>
        <end position="2094"/>
    </location>
</feature>
<keyword evidence="16" id="KW-1185">Reference proteome</keyword>
<dbReference type="Gene3D" id="3.30.70.3290">
    <property type="match status" value="2"/>
</dbReference>
<dbReference type="InterPro" id="IPR020841">
    <property type="entry name" value="PKS_Beta-ketoAc_synthase_dom"/>
</dbReference>
<name>A0ABS3DN85_9BACT</name>
<dbReference type="InterPro" id="IPR049900">
    <property type="entry name" value="PKS_mFAS_DH"/>
</dbReference>
<proteinExistence type="predicted"/>
<dbReference type="Pfam" id="PF08242">
    <property type="entry name" value="Methyltransf_12"/>
    <property type="match status" value="1"/>
</dbReference>
<dbReference type="InterPro" id="IPR054514">
    <property type="entry name" value="RhiE-like_linker"/>
</dbReference>
<dbReference type="SUPFAM" id="SSF51735">
    <property type="entry name" value="NAD(P)-binding Rossmann-fold domains"/>
    <property type="match status" value="2"/>
</dbReference>
<dbReference type="InterPro" id="IPR018201">
    <property type="entry name" value="Ketoacyl_synth_AS"/>
</dbReference>
<dbReference type="SUPFAM" id="SSF47336">
    <property type="entry name" value="ACP-like"/>
    <property type="match status" value="3"/>
</dbReference>
<sequence>MRSKSGVPGESIAIIGMACRFPGAKDVEAYWHNLVAGVSSIQPLPRERWVTKPTSQGQWSGLVEHVDSFDAAAFGISPAEADNMDPQQRLVLEEAWHCFEDAAVPLDRLREKKTGVFIGTMSSDYLQELGMAGVTASRYASTGGFACIVANRVSYVFGFRGPSMAVEAACTSSLVALHEAKEALLRGECDYALVGGASLNLHPWKFDAFEQLRLFSPEGKSKTYDVDADGYAPGEGIGLVLLQRLSDARAEHNRVLALVRGTAVNHNGHGRGLTAPSMPALRDVTLAASEDAGFGLDTVSYMESHGTGTSLGDPIEFEGLTQAFRKHTQARNFCQLGSVKPNVGHLEPASGVASLIKILLMLRHRWIAPSIDVKTVNPLVDFDASPFQFARASVPWKSIREDVPLRAGMTCFGFGGVNAQVLVEAAPPDTAQREPVGQGPQAFTLSANSAASLSNLVEAWSAFASGKDFDGLRLEDVCGTLARGRQSLPYRLGVVVEERDGVRRFLAQAPQAERHGPRSWELRVGSGVGGQGAASRLVSGGALRRWIEETKQAEALATPEGGFVAAHAYVAGLLATGFVPERITGHGDGVWPALVVSGVMRLTDALRVLRGELSPGEVELSRPSVPFVDPVSGGVWMRYALDAEYLRDLVARAHGVVDTLVPWVESARLLIRKQHSFRKLAAEWAPALGGLHAGLTSLLDGTHPLRDVEDRHQRLLFAFVSAVLLRSLQQKWELDTALERLDPILRELLELVSGEVIPRRELVELLAVEQPDFERIAKLAHARQRRLRPGAVCPLLEGRSGRLHEAGDFAQWLGRAQALPQAPDAGEDFACLALGETALPRPAELIVQTAQARTLDDSFWDTALKLWLRGVDVRWDELYPDGAYAKVALPLYPFVRRRHWIEDSPLRAEREGRVSVTTAAPKSPVPTQVEVPSVSKSSPPPAPQAAPVAPSLPAAPSAPAIDARAFTRKVQAELLAAGTEILRVDAGALGAHDSLGDVGFDSLGLKDFAARIERQFKVDFNPSLFFSHPTIASIAEHLWEQYGEELAKAQAPANAASAGAPASAGTPASGAATTSAGAPAFGAAPASGVATTSAGAPASGVAAASAGAPTSGAAPMSAGALPSAAVPALGGVLASASAPASAAAPAPSLHAAPQVSARVATEAPRATAVAPEPLGVQRADGTERGVAIIGMSGVFPGARDVDELWRRLRAGDHLISEAPTNRWDWRAWGEEDGAYLRWGGFAPGFDCFDASFFGASPREAELMDPQQRMLLQSTWKALEDAGLPPSKLSGRNVGVFMGVWSQDYHHRLSHHGLLHAQVETGNALTMLANRISYFFNFRGPSEVHNAACASSVVALHRAVQSLRSGECDIAIAGGVNVLALPEVTQNLAQVGILSRDGRCKTFDASANGYVRGEGSVVVVLKRLEQAEADADPIHAVVRGSRQNHGGRANSLTAPNPKAQAELIIGSLDEAGFEPETVTYMEAHGTGTELGDPVEVEGLKTAFTQLAKRRGRALKQANYCGIGSIKTNVGHLESAAGLAGVVKVLMAMRHGELPASLHVQKLNPLVRLEGSPFYIVHKTQPWKRLTDAEGRTIPRRAGVSSFGFGGANAHVALEEYVAARPQDVTSSGPWLFPLSARSADRLKDQAAQLIRFIEERQGIAPAGTGTRGSAEDIVLTAASAVLGIPVDELRREEDWGARALGPAGVAELLGRVNESCDVELSSSVLSGSLSLKPLVQALEARGVGRAAAPAAQGPVEELPLADVAYTLQVGREEMEERLAIVAGSTTELLQKLHAFLSGRQDGDTFVGSAKGAGRRNTLLSDDEDAQVMLRSWARKGKLPRLAELWVGGAGIDWAVLPQGEGCRRMPLPTYPFAQDRYWLDAPKTARTYLPSPMAQASLTPEPAASRSGQAAPQAFDHASSHGPTSAFAPAVVASPPAFAPVTPPSAFTPAGMASAPGFAHGTVGERAMGQGPSPMSAFAPAAAEAPRTAPVPSYGHSGAQAPASAASTRPVAPQPPVDLGRAVEGEIVRLVAEILGMPEDRIDREQQFAEYGINSIMGIGLVNSLNRTLGLSLRTTTLFDYPNVFRLRDFLLKTHGGAVEKAFAAKAPPPQAAPPEVQLADRQVLEAHIPTPEPSPVASSDIAVIGLAGRFPGAPNARAFWKLLESGRSAITEVPASRWDWTRHYDPDPMKRDKTHCKWGGFLTDIDRFDARFFGITGREAELAEPQQRVFLEECWSALEDAGYATDEASKLRVGVFAGVNAGDYTLNLQQAGVQTEAQALAGNDCSVIPARLSYFLNLKGPSISLDTACSSSLTAVHLACRSLLAGDCEMAVAGGVFIAVTPSFYIKTSNAGMLSPRGQCRTFDDGADGFVPGEAAAAVVLKPLAAALRDRDHIYGVIKGTGVNQDGKTNGLTAPSALSQEELERSVYERAGVHPETISYVEAHGTGTRLGDPIEVQALTNAFRASTDRTRFCGLGSVKTNVGHTAAAAGVTGLIKLLLSLEHNLLPPSLGLERENEHIDFQSSPFYVVRQLQPWPRQEGRPRRAALSSFGFSGTNAHLVLEEAPAVAHATGEVPDSHVLIALSGRTEEALLRRMRDLDGWLEAEGTTVSLEDVSHTLLLGRRHFAVRAAFVVRDVAELREQLREALRQSAGARGTWFAEVANVTSRPPVDAASDEARWREARASGTRFVEQLHMLATGWLKGESVEGTRLFAGRARRRVSLPTYPFARTRHWIGEPARDAHLLLGAVEAGGTLDTGLVFTRRLPEEAWVVAEHRVRGHAILPGVAYLEMAHEAARQALGPGQYTLRRVVWLQKLAVEGAGRDVRLTLRRGESGRLDFLVQSQGTEGDGWTTHAQGEIHTGSQPEASARVSLEELRARCERRLDAPELYQRYEGIGLRYGESFRSVKEVRCGATEALSHLAVNGKQREEWNQWGLPPGMLDGAMQSVLGVVEQAPGTTVMPFAVEEVVLRRAVPAEAFAAIKQLGRLRYDVAILDAKGEVCVELNEVTLREWRDTKPQAAAKPESSAKAEALLYAPRWEPAPAPVRAREWNASTQGARVVLVGHEGSAELEEALAQAHAADGVVRVRLSERTHRHGPGQWEWNRRDEAGAQQWLQEAGGLTRLYFLGGVTARVEDEAALEASQERGVVALFSLVKALSAHGWALKPLELRVVTVGAHRVVEGESPRPWGASVQGFAKAVANEYPALRVSYVDVGTEDVARGQWVDGVVGEEGDGKGADVALRQGRRYVRRLLPVKRLQQGRVPLRQRGVYLLVGGGGGIGLAVGEWLARKYAARLVIVGRRAAEGDLARKLKGLEAAGAEVEYVRADVTKPGEAARVVAQAKQRFGTVHGVFHLAVVIQDQLLERMTEGMLRTVLDSKVKASVAVHAALEGEPLECAVFFSSGQSFWGNVGASNYSAGCTFQDAYAAWLREVRNVPAFALNWGSWGSLGLVADEGLRRRLENQGILPMDAHEGMEGMEAVLAGAAPQMMIFKGTRPLLERLGVDFSRSVEVYAPAPPGLEARALQEAPVWEQQAGGRLPGVEDAYAQVEAWGRAMLLGVLKRLGAVVHAGEEWDAQARARQVGVVEDHARLWQAMLGVLERGGYVERRGSFIRVTPRAETSPDARELEAWRGHLLATHPEFRPHLDLMWATLSRAHEVLRGELLPTEVLFPDSSSALVEAYYRGHPLADYFNRLVAIICRWFVEERRRSGSQEPVRILEVGAGTGSTTAFVLEALKGVGAVEFVFTDVGLGFVNAARKQFGAAYPFATFQVLDVEKRPEAQGLVPGSFDLVMGTNVLHATKNIRRTLEQVKVLMKHHGWLAISELTDVPEYTTLTFGFLKGWWLFEDVADRLPDAPLLSIPGWSTALQDTGFRPLVACGQPGGLGHGLAQHVMIGVSDGCVGAPAMVSAQPPATVVMPAPAKPPAPPAPAPKPPAPAPRVTGSSQEQRRQVEREIIQVAAVVLRIPEHELLPELPFAELGVDSILAVDLSDKLNRALSVALRSTDLFNYGSVRQLARHILELRASVPSKPVAGGEDEMLSMLAALESGDVSIDEVDDFLERRHG</sequence>
<dbReference type="SMART" id="SM00822">
    <property type="entry name" value="PKS_KR"/>
    <property type="match status" value="1"/>
</dbReference>
<dbReference type="PROSITE" id="PS00606">
    <property type="entry name" value="KS3_1"/>
    <property type="match status" value="2"/>
</dbReference>
<evidence type="ECO:0000256" key="1">
    <source>
        <dbReference type="ARBA" id="ARBA00004496"/>
    </source>
</evidence>
<gene>
    <name evidence="15" type="ORF">JYK02_35325</name>
</gene>
<keyword evidence="3" id="KW-0596">Phosphopantetheine</keyword>
<dbReference type="Gene3D" id="3.40.47.10">
    <property type="match status" value="3"/>
</dbReference>
<dbReference type="SUPFAM" id="SSF53901">
    <property type="entry name" value="Thiolase-like"/>
    <property type="match status" value="3"/>
</dbReference>
<dbReference type="InterPro" id="IPR029063">
    <property type="entry name" value="SAM-dependent_MTases_sf"/>
</dbReference>
<dbReference type="InterPro" id="IPR009081">
    <property type="entry name" value="PP-bd_ACP"/>
</dbReference>
<evidence type="ECO:0000313" key="15">
    <source>
        <dbReference type="EMBL" id="MBN8232803.1"/>
    </source>
</evidence>
<dbReference type="InterPro" id="IPR013968">
    <property type="entry name" value="PKS_KR"/>
</dbReference>
<feature type="compositionally biased region" description="Low complexity" evidence="11">
    <location>
        <begin position="945"/>
        <end position="954"/>
    </location>
</feature>
<feature type="domain" description="Carrier" evidence="12">
    <location>
        <begin position="965"/>
        <end position="1042"/>
    </location>
</feature>
<feature type="region of interest" description="Disordered" evidence="11">
    <location>
        <begin position="911"/>
        <end position="954"/>
    </location>
</feature>
<dbReference type="InterPro" id="IPR020807">
    <property type="entry name" value="PKS_DH"/>
</dbReference>
<feature type="domain" description="Ketosynthase family 3 (KS3)" evidence="13">
    <location>
        <begin position="2138"/>
        <end position="2563"/>
    </location>
</feature>
<dbReference type="Gene3D" id="3.40.50.150">
    <property type="entry name" value="Vaccinia Virus protein VP39"/>
    <property type="match status" value="1"/>
</dbReference>
<dbReference type="PANTHER" id="PTHR43775:SF37">
    <property type="entry name" value="SI:DKEY-61P9.11"/>
    <property type="match status" value="1"/>
</dbReference>
<dbReference type="Gene3D" id="1.10.1200.10">
    <property type="entry name" value="ACP-like"/>
    <property type="match status" value="3"/>
</dbReference>
<dbReference type="Proteomes" id="UP000664052">
    <property type="component" value="Unassembled WGS sequence"/>
</dbReference>
<dbReference type="SUPFAM" id="SSF52151">
    <property type="entry name" value="FabD/lysophospholipase-like"/>
    <property type="match status" value="1"/>
</dbReference>
<feature type="compositionally biased region" description="Low complexity" evidence="11">
    <location>
        <begin position="1971"/>
        <end position="1991"/>
    </location>
</feature>
<dbReference type="Pfam" id="PF08659">
    <property type="entry name" value="KR"/>
    <property type="match status" value="1"/>
</dbReference>
<dbReference type="SMART" id="SM00826">
    <property type="entry name" value="PKS_DH"/>
    <property type="match status" value="1"/>
</dbReference>
<feature type="active site" description="Proton acceptor; for dehydratase activity" evidence="9">
    <location>
        <position position="2774"/>
    </location>
</feature>
<feature type="region of interest" description="Disordered" evidence="11">
    <location>
        <begin position="1960"/>
        <end position="2017"/>
    </location>
</feature>
<feature type="compositionally biased region" description="Pro residues" evidence="11">
    <location>
        <begin position="3920"/>
        <end position="3937"/>
    </location>
</feature>
<evidence type="ECO:0000259" key="14">
    <source>
        <dbReference type="PROSITE" id="PS52019"/>
    </source>
</evidence>
<dbReference type="PROSITE" id="PS00012">
    <property type="entry name" value="PHOSPHOPANTETHEINE"/>
    <property type="match status" value="2"/>
</dbReference>
<feature type="domain" description="Carrier" evidence="12">
    <location>
        <begin position="3946"/>
        <end position="4023"/>
    </location>
</feature>
<dbReference type="CDD" id="cd02440">
    <property type="entry name" value="AdoMet_MTases"/>
    <property type="match status" value="1"/>
</dbReference>
<dbReference type="Pfam" id="PF00109">
    <property type="entry name" value="ketoacyl-synt"/>
    <property type="match status" value="3"/>
</dbReference>
<dbReference type="InterPro" id="IPR032821">
    <property type="entry name" value="PKS_assoc"/>
</dbReference>
<evidence type="ECO:0000256" key="7">
    <source>
        <dbReference type="ARBA" id="ARBA00022737"/>
    </source>
</evidence>
<reference evidence="15 16" key="1">
    <citation type="submission" date="2021-02" db="EMBL/GenBank/DDBJ databases">
        <title>De Novo genome assembly of isolated myxobacteria.</title>
        <authorList>
            <person name="Stevens D.C."/>
        </authorList>
    </citation>
    <scope>NUCLEOTIDE SEQUENCE [LARGE SCALE GENOMIC DNA]</scope>
    <source>
        <strain evidence="15 16">ATCC 29039</strain>
    </source>
</reference>
<dbReference type="PROSITE" id="PS52019">
    <property type="entry name" value="PKS_MFAS_DH"/>
    <property type="match status" value="1"/>
</dbReference>